<dbReference type="InterPro" id="IPR041492">
    <property type="entry name" value="HAD_2"/>
</dbReference>
<dbReference type="RefSeq" id="WP_094264153.1">
    <property type="nucleotide sequence ID" value="NZ_NOWF01000004.1"/>
</dbReference>
<dbReference type="InterPro" id="IPR051600">
    <property type="entry name" value="Beta-PGM-like"/>
</dbReference>
<evidence type="ECO:0008006" key="7">
    <source>
        <dbReference type="Google" id="ProtNLM"/>
    </source>
</evidence>
<sequence length="225" mass="25377">MKTGSTVFPRTIRAVLFDWNGVLINDEELHFEAFNKVLRTFGYQLTETEYKDHCLGRRDLDGFQILFHRLGWRIPVKYCVQAKAVHYRELANRSSTVPLMKGVPQLIESLRKYMRLAIVTSADRGELEALLKKAELLNVFDLLVTGEDVSRGKPDPEGYLSACESLGLKPHECAVLEDSPNTLDGLEGFGFFSVGIGDDRQFPIHARYMVLSSPEELLYSSVGSC</sequence>
<dbReference type="InterPro" id="IPR023198">
    <property type="entry name" value="PGP-like_dom2"/>
</dbReference>
<dbReference type="AlphaFoldDB" id="A0A235B802"/>
<dbReference type="SFLD" id="SFLDS00003">
    <property type="entry name" value="Haloacid_Dehalogenase"/>
    <property type="match status" value="1"/>
</dbReference>
<comment type="similarity">
    <text evidence="2">Belongs to the HAD-like hydrolase superfamily. CbbY/CbbZ/Gph/YieH family.</text>
</comment>
<dbReference type="Pfam" id="PF13419">
    <property type="entry name" value="HAD_2"/>
    <property type="match status" value="1"/>
</dbReference>
<organism evidence="5 6">
    <name type="scientific">Paludifilum halophilum</name>
    <dbReference type="NCBI Taxonomy" id="1642702"/>
    <lineage>
        <taxon>Bacteria</taxon>
        <taxon>Bacillati</taxon>
        <taxon>Bacillota</taxon>
        <taxon>Bacilli</taxon>
        <taxon>Bacillales</taxon>
        <taxon>Thermoactinomycetaceae</taxon>
        <taxon>Paludifilum</taxon>
    </lineage>
</organism>
<dbReference type="GO" id="GO:0003824">
    <property type="term" value="F:catalytic activity"/>
    <property type="evidence" value="ECO:0007669"/>
    <property type="project" value="UniProtKB-ARBA"/>
</dbReference>
<dbReference type="InterPro" id="IPR006439">
    <property type="entry name" value="HAD-SF_hydro_IA"/>
</dbReference>
<dbReference type="PANTHER" id="PTHR46193">
    <property type="entry name" value="6-PHOSPHOGLUCONATE PHOSPHATASE"/>
    <property type="match status" value="1"/>
</dbReference>
<dbReference type="GO" id="GO:0046872">
    <property type="term" value="F:metal ion binding"/>
    <property type="evidence" value="ECO:0007669"/>
    <property type="project" value="UniProtKB-KW"/>
</dbReference>
<dbReference type="PRINTS" id="PR00413">
    <property type="entry name" value="HADHALOGNASE"/>
</dbReference>
<name>A0A235B802_9BACL</name>
<evidence type="ECO:0000256" key="3">
    <source>
        <dbReference type="ARBA" id="ARBA00022723"/>
    </source>
</evidence>
<dbReference type="InterPro" id="IPR036412">
    <property type="entry name" value="HAD-like_sf"/>
</dbReference>
<dbReference type="PANTHER" id="PTHR46193:SF21">
    <property type="entry name" value="SLL1138 PROTEIN"/>
    <property type="match status" value="1"/>
</dbReference>
<evidence type="ECO:0000313" key="6">
    <source>
        <dbReference type="Proteomes" id="UP000215459"/>
    </source>
</evidence>
<gene>
    <name evidence="5" type="ORF">CHM34_08395</name>
</gene>
<comment type="cofactor">
    <cofactor evidence="1">
        <name>Mg(2+)</name>
        <dbReference type="ChEBI" id="CHEBI:18420"/>
    </cofactor>
</comment>
<evidence type="ECO:0000313" key="5">
    <source>
        <dbReference type="EMBL" id="OYD08119.1"/>
    </source>
</evidence>
<keyword evidence="4" id="KW-0460">Magnesium</keyword>
<evidence type="ECO:0000256" key="4">
    <source>
        <dbReference type="ARBA" id="ARBA00022842"/>
    </source>
</evidence>
<evidence type="ECO:0000256" key="1">
    <source>
        <dbReference type="ARBA" id="ARBA00001946"/>
    </source>
</evidence>
<dbReference type="NCBIfam" id="TIGR01509">
    <property type="entry name" value="HAD-SF-IA-v3"/>
    <property type="match status" value="1"/>
</dbReference>
<dbReference type="EMBL" id="NOWF01000004">
    <property type="protein sequence ID" value="OYD08119.1"/>
    <property type="molecule type" value="Genomic_DNA"/>
</dbReference>
<dbReference type="NCBIfam" id="TIGR01549">
    <property type="entry name" value="HAD-SF-IA-v1"/>
    <property type="match status" value="1"/>
</dbReference>
<dbReference type="SFLD" id="SFLDG01129">
    <property type="entry name" value="C1.5:_HAD__Beta-PGM__Phosphata"/>
    <property type="match status" value="1"/>
</dbReference>
<reference evidence="5 6" key="1">
    <citation type="submission" date="2017-07" db="EMBL/GenBank/DDBJ databases">
        <title>The genome sequence of Paludifilum halophilum highlights mechanisms for microbial adaptation to high salt environemnts.</title>
        <authorList>
            <person name="Belbahri L."/>
        </authorList>
    </citation>
    <scope>NUCLEOTIDE SEQUENCE [LARGE SCALE GENOMIC DNA]</scope>
    <source>
        <strain evidence="5 6">DSM 102817</strain>
    </source>
</reference>
<dbReference type="InterPro" id="IPR023214">
    <property type="entry name" value="HAD_sf"/>
</dbReference>
<dbReference type="OrthoDB" id="9797743at2"/>
<keyword evidence="3" id="KW-0479">Metal-binding</keyword>
<proteinExistence type="inferred from homology"/>
<evidence type="ECO:0000256" key="2">
    <source>
        <dbReference type="ARBA" id="ARBA00006171"/>
    </source>
</evidence>
<accession>A0A235B802</accession>
<dbReference type="Proteomes" id="UP000215459">
    <property type="component" value="Unassembled WGS sequence"/>
</dbReference>
<protein>
    <recommendedName>
        <fullName evidence="7">HAD family phosphatase</fullName>
    </recommendedName>
</protein>
<keyword evidence="6" id="KW-1185">Reference proteome</keyword>
<dbReference type="CDD" id="cd07505">
    <property type="entry name" value="HAD_BPGM-like"/>
    <property type="match status" value="1"/>
</dbReference>
<dbReference type="SUPFAM" id="SSF56784">
    <property type="entry name" value="HAD-like"/>
    <property type="match status" value="1"/>
</dbReference>
<dbReference type="Gene3D" id="3.40.50.1000">
    <property type="entry name" value="HAD superfamily/HAD-like"/>
    <property type="match status" value="1"/>
</dbReference>
<dbReference type="Gene3D" id="1.10.150.240">
    <property type="entry name" value="Putative phosphatase, domain 2"/>
    <property type="match status" value="1"/>
</dbReference>
<comment type="caution">
    <text evidence="5">The sequence shown here is derived from an EMBL/GenBank/DDBJ whole genome shotgun (WGS) entry which is preliminary data.</text>
</comment>